<accession>A0A6M3LI62</accession>
<feature type="domain" description="DUF559" evidence="1">
    <location>
        <begin position="9"/>
        <end position="109"/>
    </location>
</feature>
<dbReference type="InterPro" id="IPR011335">
    <property type="entry name" value="Restrct_endonuc-II-like"/>
</dbReference>
<dbReference type="CDD" id="cd01038">
    <property type="entry name" value="Endonuclease_DUF559"/>
    <property type="match status" value="1"/>
</dbReference>
<gene>
    <name evidence="2" type="ORF">MM415B04497_0007</name>
</gene>
<organism evidence="2">
    <name type="scientific">viral metagenome</name>
    <dbReference type="NCBI Taxonomy" id="1070528"/>
    <lineage>
        <taxon>unclassified sequences</taxon>
        <taxon>metagenomes</taxon>
        <taxon>organismal metagenomes</taxon>
    </lineage>
</organism>
<dbReference type="SUPFAM" id="SSF52980">
    <property type="entry name" value="Restriction endonuclease-like"/>
    <property type="match status" value="1"/>
</dbReference>
<dbReference type="Gene3D" id="3.40.960.10">
    <property type="entry name" value="VSR Endonuclease"/>
    <property type="match status" value="1"/>
</dbReference>
<dbReference type="EMBL" id="MT143093">
    <property type="protein sequence ID" value="QJA92748.1"/>
    <property type="molecule type" value="Genomic_DNA"/>
</dbReference>
<dbReference type="PANTHER" id="PTHR38590:SF1">
    <property type="entry name" value="BLL0828 PROTEIN"/>
    <property type="match status" value="1"/>
</dbReference>
<dbReference type="Pfam" id="PF04480">
    <property type="entry name" value="DUF559"/>
    <property type="match status" value="1"/>
</dbReference>
<dbReference type="PANTHER" id="PTHR38590">
    <property type="entry name" value="BLL0828 PROTEIN"/>
    <property type="match status" value="1"/>
</dbReference>
<dbReference type="InterPro" id="IPR007569">
    <property type="entry name" value="DUF559"/>
</dbReference>
<evidence type="ECO:0000259" key="1">
    <source>
        <dbReference type="Pfam" id="PF04480"/>
    </source>
</evidence>
<protein>
    <recommendedName>
        <fullName evidence="1">DUF559 domain-containing protein</fullName>
    </recommendedName>
</protein>
<proteinExistence type="predicted"/>
<evidence type="ECO:0000313" key="2">
    <source>
        <dbReference type="EMBL" id="QJA92748.1"/>
    </source>
</evidence>
<reference evidence="2" key="1">
    <citation type="submission" date="2020-03" db="EMBL/GenBank/DDBJ databases">
        <title>The deep terrestrial virosphere.</title>
        <authorList>
            <person name="Holmfeldt K."/>
            <person name="Nilsson E."/>
            <person name="Simone D."/>
            <person name="Lopez-Fernandez M."/>
            <person name="Wu X."/>
            <person name="de Brujin I."/>
            <person name="Lundin D."/>
            <person name="Andersson A."/>
            <person name="Bertilsson S."/>
            <person name="Dopson M."/>
        </authorList>
    </citation>
    <scope>NUCLEOTIDE SEQUENCE</scope>
    <source>
        <strain evidence="2">MM415B04497</strain>
    </source>
</reference>
<dbReference type="AlphaFoldDB" id="A0A6M3LI62"/>
<sequence>MYTHQEKVVFSRKLRKNSTPAEKRLWDRIRRKQLGAKFHRQAVKYGYILDFYCPRYHFAIELDGNIHDPKKDMIRDRNLMAFGIKTIRFNNADVLYDIGLVISEIIKHMEE</sequence>
<dbReference type="InterPro" id="IPR047216">
    <property type="entry name" value="Endonuclease_DUF559_bact"/>
</dbReference>
<name>A0A6M3LI62_9ZZZZ</name>